<evidence type="ECO:0000259" key="2">
    <source>
        <dbReference type="PROSITE" id="PS51782"/>
    </source>
</evidence>
<feature type="region of interest" description="Disordered" evidence="1">
    <location>
        <begin position="538"/>
        <end position="576"/>
    </location>
</feature>
<dbReference type="Pfam" id="PF17936">
    <property type="entry name" value="Big_6"/>
    <property type="match status" value="1"/>
</dbReference>
<dbReference type="InterPro" id="IPR052196">
    <property type="entry name" value="Bact_Kbp"/>
</dbReference>
<dbReference type="PANTHER" id="PTHR34700">
    <property type="entry name" value="POTASSIUM BINDING PROTEIN KBP"/>
    <property type="match status" value="1"/>
</dbReference>
<sequence>MMKNRAGWLALGVLAIATVLMVFFVLPQIRGKQTGQEQAQQQTAPVETPSEPAAPAQTSSEAPAAKMARLKSAAEQQVTALEGLFADGKTPAPDAYSAAKLAAMTALKALADQDIPAGLETGLAASATKAKEQAAKALAFLASLPASPADAAAAIADVGRTLRGEALSDPNTPRFDVLRVEKDGSTVIAGSAAPGSKVEVVDGNKPIASATASQSGDFAIVLDQPLPSGDHALDLRATTKDGAVIKSEEQATVSVPANSQGDVLAMVSKPGEASRLLSTPDQINDAAKQGRVPAATAGNMPAVADSANTPADATRQTLPAALGGQLQITAVELEGNKIFVAGNAPKGRAVSAFVDSQKIGDSDVDQNGKFVVEGELALAVGQHIISVDLKDASGKVTLRASVPFNRPEGDQVAVVAPQSAPASGGAAPVSPDRSFFDRQRDTLAKSFTLLSNLFADGKTPDLDALAAARSATEFALKAVSDFRPAPASDADSAAFMSRMAANAGKALAALKAVPSASIPAMADALPKIRPLVEAALEPMPQPQTPPATLQAQTTQPVEGTSGNGSEPPTISQAPLTASPNTVIIRRGDTLWQISRRVYGQGVRYTTIYMANAEQITNPDLIEPGQTFNVPDQSLPDNEAEAIHRKWMLEHKR</sequence>
<evidence type="ECO:0000313" key="3">
    <source>
        <dbReference type="EMBL" id="MDQ0454177.1"/>
    </source>
</evidence>
<feature type="compositionally biased region" description="Polar residues" evidence="1">
    <location>
        <begin position="557"/>
        <end position="576"/>
    </location>
</feature>
<dbReference type="InterPro" id="IPR018392">
    <property type="entry name" value="LysM"/>
</dbReference>
<name>A0ABU0I924_9HYPH</name>
<dbReference type="PANTHER" id="PTHR34700:SF4">
    <property type="entry name" value="PHAGE-LIKE ELEMENT PBSX PROTEIN XKDP"/>
    <property type="match status" value="1"/>
</dbReference>
<proteinExistence type="predicted"/>
<dbReference type="SMART" id="SM00257">
    <property type="entry name" value="LysM"/>
    <property type="match status" value="1"/>
</dbReference>
<protein>
    <submittedName>
        <fullName evidence="3">Nucleoid-associated protein YgaU</fullName>
    </submittedName>
</protein>
<dbReference type="InterPro" id="IPR013783">
    <property type="entry name" value="Ig-like_fold"/>
</dbReference>
<accession>A0ABU0I924</accession>
<reference evidence="3 4" key="1">
    <citation type="submission" date="2023-07" db="EMBL/GenBank/DDBJ databases">
        <title>Genomic Encyclopedia of Type Strains, Phase IV (KMG-IV): sequencing the most valuable type-strain genomes for metagenomic binning, comparative biology and taxonomic classification.</title>
        <authorList>
            <person name="Goeker M."/>
        </authorList>
    </citation>
    <scope>NUCLEOTIDE SEQUENCE [LARGE SCALE GENOMIC DNA]</scope>
    <source>
        <strain evidence="3 4">DSM 100301</strain>
    </source>
</reference>
<evidence type="ECO:0000313" key="4">
    <source>
        <dbReference type="Proteomes" id="UP001235269"/>
    </source>
</evidence>
<dbReference type="PROSITE" id="PS51782">
    <property type="entry name" value="LYSM"/>
    <property type="match status" value="1"/>
</dbReference>
<dbReference type="CDD" id="cd00118">
    <property type="entry name" value="LysM"/>
    <property type="match status" value="1"/>
</dbReference>
<dbReference type="Gene3D" id="2.60.40.10">
    <property type="entry name" value="Immunoglobulins"/>
    <property type="match status" value="1"/>
</dbReference>
<dbReference type="InterPro" id="IPR036779">
    <property type="entry name" value="LysM_dom_sf"/>
</dbReference>
<dbReference type="InterPro" id="IPR041498">
    <property type="entry name" value="Big_6"/>
</dbReference>
<feature type="domain" description="LysM" evidence="2">
    <location>
        <begin position="580"/>
        <end position="629"/>
    </location>
</feature>
<gene>
    <name evidence="3" type="ORF">QO005_000492</name>
</gene>
<dbReference type="Gene3D" id="3.10.350.10">
    <property type="entry name" value="LysM domain"/>
    <property type="match status" value="1"/>
</dbReference>
<feature type="region of interest" description="Disordered" evidence="1">
    <location>
        <begin position="36"/>
        <end position="69"/>
    </location>
</feature>
<feature type="compositionally biased region" description="Low complexity" evidence="1">
    <location>
        <begin position="546"/>
        <end position="556"/>
    </location>
</feature>
<comment type="caution">
    <text evidence="3">The sequence shown here is derived from an EMBL/GenBank/DDBJ whole genome shotgun (WGS) entry which is preliminary data.</text>
</comment>
<evidence type="ECO:0000256" key="1">
    <source>
        <dbReference type="SAM" id="MobiDB-lite"/>
    </source>
</evidence>
<dbReference type="Pfam" id="PF01476">
    <property type="entry name" value="LysM"/>
    <property type="match status" value="1"/>
</dbReference>
<organism evidence="3 4">
    <name type="scientific">Rhizobium paknamense</name>
    <dbReference type="NCBI Taxonomy" id="1206817"/>
    <lineage>
        <taxon>Bacteria</taxon>
        <taxon>Pseudomonadati</taxon>
        <taxon>Pseudomonadota</taxon>
        <taxon>Alphaproteobacteria</taxon>
        <taxon>Hyphomicrobiales</taxon>
        <taxon>Rhizobiaceae</taxon>
        <taxon>Rhizobium/Agrobacterium group</taxon>
        <taxon>Rhizobium</taxon>
    </lineage>
</organism>
<dbReference type="Proteomes" id="UP001235269">
    <property type="component" value="Unassembled WGS sequence"/>
</dbReference>
<dbReference type="EMBL" id="JAUSWH010000001">
    <property type="protein sequence ID" value="MDQ0454177.1"/>
    <property type="molecule type" value="Genomic_DNA"/>
</dbReference>
<keyword evidence="4" id="KW-1185">Reference proteome</keyword>